<name>A0A1D8KTZ4_9CAUD</name>
<keyword evidence="2" id="KW-1185">Reference proteome</keyword>
<gene>
    <name evidence="1" type="ORF">C490910_185</name>
</gene>
<sequence length="69" mass="7805">MSNPKPITLEEYADVGPEFFAKFNYVKTQLPAESDVEEVLTIMETLAGLVLIKRDEDEETDRPAIGFNK</sequence>
<dbReference type="GeneID" id="30308239"/>
<protein>
    <submittedName>
        <fullName evidence="1">Uncharacterized protein</fullName>
    </submittedName>
</protein>
<dbReference type="RefSeq" id="YP_009323118.1">
    <property type="nucleotide sequence ID" value="NC_031927.1"/>
</dbReference>
<evidence type="ECO:0000313" key="1">
    <source>
        <dbReference type="EMBL" id="AOV62109.1"/>
    </source>
</evidence>
<proteinExistence type="predicted"/>
<accession>A0A1D8KTZ4</accession>
<organism evidence="1 2">
    <name type="scientific">Synechococcus phage S-CAM7</name>
    <dbReference type="NCBI Taxonomy" id="1883368"/>
    <lineage>
        <taxon>Viruses</taxon>
        <taxon>Duplodnaviria</taxon>
        <taxon>Heunggongvirae</taxon>
        <taxon>Uroviricota</taxon>
        <taxon>Caudoviricetes</taxon>
        <taxon>Pantevenvirales</taxon>
        <taxon>Kyanoviridae</taxon>
        <taxon>Mazuvirus</taxon>
        <taxon>Mazuvirus scam7</taxon>
    </lineage>
</organism>
<dbReference type="EMBL" id="KU686212">
    <property type="protein sequence ID" value="AOV62109.1"/>
    <property type="molecule type" value="Genomic_DNA"/>
</dbReference>
<reference evidence="1 2" key="1">
    <citation type="journal article" date="2016" name="Virology">
        <title>The genomic content and context of auxiliary metabolic genes in marine cyanomyoviruses.</title>
        <authorList>
            <person name="Crummett L.T."/>
            <person name="Puxty R.J."/>
            <person name="Weihe C."/>
            <person name="Marston M.F."/>
            <person name="Martiny J.B."/>
        </authorList>
    </citation>
    <scope>NUCLEOTIDE SEQUENCE [LARGE SCALE GENOMIC DNA]</scope>
    <source>
        <strain evidence="1">0910CC49</strain>
    </source>
</reference>
<evidence type="ECO:0000313" key="2">
    <source>
        <dbReference type="Proteomes" id="UP000203902"/>
    </source>
</evidence>
<dbReference type="Proteomes" id="UP000203902">
    <property type="component" value="Segment"/>
</dbReference>
<dbReference type="KEGG" id="vg:30308239"/>